<dbReference type="Proteomes" id="UP000217790">
    <property type="component" value="Unassembled WGS sequence"/>
</dbReference>
<accession>A0A2H3CSR1</accession>
<gene>
    <name evidence="2" type="ORF">ARMGADRAFT_1001896</name>
</gene>
<evidence type="ECO:0000259" key="1">
    <source>
        <dbReference type="Pfam" id="PF06985"/>
    </source>
</evidence>
<evidence type="ECO:0000313" key="3">
    <source>
        <dbReference type="Proteomes" id="UP000217790"/>
    </source>
</evidence>
<dbReference type="AlphaFoldDB" id="A0A2H3CSR1"/>
<dbReference type="InterPro" id="IPR010730">
    <property type="entry name" value="HET"/>
</dbReference>
<sequence>MSHLSPASPSLGARDAESPLYANALANSLVVEHVPPEIRHLVCVNCWRSVFSAEFFQIAWKPRRENDYSNPSFFSCVTPTWRQMQRQRRQHWIKFRHQCQWCRLVCRFIKRCHLAFENVRQPPKNKKYHLDVGFSLDRWNIVELSLFKRVDECSHHERCSPPKSVYSPTRVIDCKVLERPRVFVNQGIELHEYYVALSYVWGESQPNRTTTKNLDSYIEGIPLANIPKTIMDAITVTHKLGLRYLWVDSFCIVQDSEDDKAREIAQIRRIFRNAYVTIIAACAEKVSDGFLHDRHPAVRELIIDEASLPFHCPDGSIGTMHLRRKQYPPLRREPRPLSPSEPINERAWCLEERVLSPRKLIYATHTLLYECQAIHDNINGAPNFVQLCDLEHWIPRLPDRIFLPPSTAPDSDPLADDEIATAWYDMLKLYTPRTLTHSRDRLITLSGIAEQFHRFWLHSRYFAGLWEHQLPGALLWRSSGGDECCRRPDSYRGPSWSWASIDGEVNVFSCGDDGILCSIIRCDVTQARPINPFGAVRVGGSLVLDTVLQPAVWYPSSDRENLFTVAHAQSDPSKWPESYYNQGCLGLVYRDAVELVSEESGCVCVSIAFVRQVLNYAIGLVLIPATGQNANMVENDYPVFCRVGLFESQFRYNPIIEKWLNGKHQHIEII</sequence>
<name>A0A2H3CSR1_ARMGA</name>
<evidence type="ECO:0000313" key="2">
    <source>
        <dbReference type="EMBL" id="PBK82232.1"/>
    </source>
</evidence>
<dbReference type="OrthoDB" id="5125733at2759"/>
<dbReference type="EMBL" id="KZ293720">
    <property type="protein sequence ID" value="PBK82232.1"/>
    <property type="molecule type" value="Genomic_DNA"/>
</dbReference>
<dbReference type="PANTHER" id="PTHR33112">
    <property type="entry name" value="DOMAIN PROTEIN, PUTATIVE-RELATED"/>
    <property type="match status" value="1"/>
</dbReference>
<reference evidence="3" key="1">
    <citation type="journal article" date="2017" name="Nat. Ecol. Evol.">
        <title>Genome expansion and lineage-specific genetic innovations in the forest pathogenic fungi Armillaria.</title>
        <authorList>
            <person name="Sipos G."/>
            <person name="Prasanna A.N."/>
            <person name="Walter M.C."/>
            <person name="O'Connor E."/>
            <person name="Balint B."/>
            <person name="Krizsan K."/>
            <person name="Kiss B."/>
            <person name="Hess J."/>
            <person name="Varga T."/>
            <person name="Slot J."/>
            <person name="Riley R."/>
            <person name="Boka B."/>
            <person name="Rigling D."/>
            <person name="Barry K."/>
            <person name="Lee J."/>
            <person name="Mihaltcheva S."/>
            <person name="LaButti K."/>
            <person name="Lipzen A."/>
            <person name="Waldron R."/>
            <person name="Moloney N.M."/>
            <person name="Sperisen C."/>
            <person name="Kredics L."/>
            <person name="Vagvoelgyi C."/>
            <person name="Patrignani A."/>
            <person name="Fitzpatrick D."/>
            <person name="Nagy I."/>
            <person name="Doyle S."/>
            <person name="Anderson J.B."/>
            <person name="Grigoriev I.V."/>
            <person name="Gueldener U."/>
            <person name="Muensterkoetter M."/>
            <person name="Nagy L.G."/>
        </authorList>
    </citation>
    <scope>NUCLEOTIDE SEQUENCE [LARGE SCALE GENOMIC DNA]</scope>
    <source>
        <strain evidence="3">Ar21-2</strain>
    </source>
</reference>
<organism evidence="2 3">
    <name type="scientific">Armillaria gallica</name>
    <name type="common">Bulbous honey fungus</name>
    <name type="synonym">Armillaria bulbosa</name>
    <dbReference type="NCBI Taxonomy" id="47427"/>
    <lineage>
        <taxon>Eukaryota</taxon>
        <taxon>Fungi</taxon>
        <taxon>Dikarya</taxon>
        <taxon>Basidiomycota</taxon>
        <taxon>Agaricomycotina</taxon>
        <taxon>Agaricomycetes</taxon>
        <taxon>Agaricomycetidae</taxon>
        <taxon>Agaricales</taxon>
        <taxon>Marasmiineae</taxon>
        <taxon>Physalacriaceae</taxon>
        <taxon>Armillaria</taxon>
    </lineage>
</organism>
<dbReference type="Pfam" id="PF06985">
    <property type="entry name" value="HET"/>
    <property type="match status" value="1"/>
</dbReference>
<proteinExistence type="predicted"/>
<dbReference type="STRING" id="47427.A0A2H3CSR1"/>
<protein>
    <submittedName>
        <fullName evidence="2">HET-domain-containing protein</fullName>
    </submittedName>
</protein>
<dbReference type="PANTHER" id="PTHR33112:SF16">
    <property type="entry name" value="HETEROKARYON INCOMPATIBILITY DOMAIN-CONTAINING PROTEIN"/>
    <property type="match status" value="1"/>
</dbReference>
<dbReference type="InParanoid" id="A0A2H3CSR1"/>
<keyword evidence="3" id="KW-1185">Reference proteome</keyword>
<feature type="domain" description="Heterokaryon incompatibility" evidence="1">
    <location>
        <begin position="194"/>
        <end position="352"/>
    </location>
</feature>